<keyword evidence="7" id="KW-1185">Reference proteome</keyword>
<reference evidence="6 7" key="1">
    <citation type="submission" date="2018-10" db="EMBL/GenBank/DDBJ databases">
        <title>Bacillus Keqinensis sp. nov., a moderately halophilic bacterium isolated from a saline-alkaline lake.</title>
        <authorList>
            <person name="Wang H."/>
        </authorList>
    </citation>
    <scope>NUCLEOTIDE SEQUENCE [LARGE SCALE GENOMIC DNA]</scope>
    <source>
        <strain evidence="6 7">KQ-3</strain>
    </source>
</reference>
<evidence type="ECO:0000256" key="1">
    <source>
        <dbReference type="ARBA" id="ARBA00004196"/>
    </source>
</evidence>
<evidence type="ECO:0000256" key="4">
    <source>
        <dbReference type="ARBA" id="ARBA00022729"/>
    </source>
</evidence>
<feature type="signal peptide" evidence="5">
    <location>
        <begin position="1"/>
        <end position="24"/>
    </location>
</feature>
<evidence type="ECO:0000313" key="6">
    <source>
        <dbReference type="EMBL" id="RNA68427.1"/>
    </source>
</evidence>
<dbReference type="OrthoDB" id="383889at2"/>
<dbReference type="Pfam" id="PF01547">
    <property type="entry name" value="SBP_bac_1"/>
    <property type="match status" value="1"/>
</dbReference>
<keyword evidence="3" id="KW-0813">Transport</keyword>
<dbReference type="RefSeq" id="WP_122895952.1">
    <property type="nucleotide sequence ID" value="NZ_RHIB01000001.1"/>
</dbReference>
<dbReference type="InterPro" id="IPR050490">
    <property type="entry name" value="Bact_solute-bd_prot1"/>
</dbReference>
<comment type="caution">
    <text evidence="6">The sequence shown here is derived from an EMBL/GenBank/DDBJ whole genome shotgun (WGS) entry which is preliminary data.</text>
</comment>
<gene>
    <name evidence="6" type="ORF">EBO34_00150</name>
</gene>
<evidence type="ECO:0000256" key="5">
    <source>
        <dbReference type="SAM" id="SignalP"/>
    </source>
</evidence>
<name>A0A3M7TSE7_9BACI</name>
<dbReference type="Gene3D" id="3.40.190.10">
    <property type="entry name" value="Periplasmic binding protein-like II"/>
    <property type="match status" value="1"/>
</dbReference>
<dbReference type="SUPFAM" id="SSF53850">
    <property type="entry name" value="Periplasmic binding protein-like II"/>
    <property type="match status" value="1"/>
</dbReference>
<proteinExistence type="inferred from homology"/>
<dbReference type="PROSITE" id="PS51257">
    <property type="entry name" value="PROKAR_LIPOPROTEIN"/>
    <property type="match status" value="1"/>
</dbReference>
<evidence type="ECO:0000313" key="7">
    <source>
        <dbReference type="Proteomes" id="UP000278746"/>
    </source>
</evidence>
<dbReference type="Proteomes" id="UP000278746">
    <property type="component" value="Unassembled WGS sequence"/>
</dbReference>
<sequence length="458" mass="50872">MKKWSTMLSVCSLGLILAACNNDAGTDEEGNEGDEASENQEEVTISVASWRFGNEGEETLERSMVEAFMEDYPHITVEIDESIGDPWNDSLSAAASASAMPDVFELSEVPIALANDWLLSLDEVVEGDEDFDNINEAVKEQLYYEDTVYSLPSGQHLLGYFVNKDLYEEGNLNVPEYGMSIDDFSNAVRDVTDINSGQVGLNQPFSIIEWYPVSANDDMGVFTYQDGELNLDSNEFISGVNLANSLVTNNYVYESLTEEQKGNFNGEDGNEVWFQSEMGLRWDGTWVLSFFDESDFDWDFVGIPGGKAFSVNDFMGISQSTEHPEEAYLFTKYMTFGKEGFLKRLDLVDEQDFTLNTLPITTDQEILDAFFERLDVPGILEAYEDIENGVANLPKIVPGYTAARWNAPTGVSVGEESNATIGQLIDAAVNGEVNIENYSSQLNDLANQQIQEGIDSID</sequence>
<evidence type="ECO:0000256" key="2">
    <source>
        <dbReference type="ARBA" id="ARBA00008520"/>
    </source>
</evidence>
<protein>
    <submittedName>
        <fullName evidence="6">Extracellular solute-binding protein</fullName>
    </submittedName>
</protein>
<dbReference type="EMBL" id="RHIB01000001">
    <property type="protein sequence ID" value="RNA68427.1"/>
    <property type="molecule type" value="Genomic_DNA"/>
</dbReference>
<dbReference type="PANTHER" id="PTHR43649:SF31">
    <property type="entry name" value="SN-GLYCEROL-3-PHOSPHATE-BINDING PERIPLASMIC PROTEIN UGPB"/>
    <property type="match status" value="1"/>
</dbReference>
<evidence type="ECO:0000256" key="3">
    <source>
        <dbReference type="ARBA" id="ARBA00022448"/>
    </source>
</evidence>
<comment type="similarity">
    <text evidence="2">Belongs to the bacterial solute-binding protein 1 family.</text>
</comment>
<accession>A0A3M7TSE7</accession>
<dbReference type="AlphaFoldDB" id="A0A3M7TSE7"/>
<comment type="subcellular location">
    <subcellularLocation>
        <location evidence="1">Cell envelope</location>
    </subcellularLocation>
</comment>
<organism evidence="6 7">
    <name type="scientific">Alteribacter keqinensis</name>
    <dbReference type="NCBI Taxonomy" id="2483800"/>
    <lineage>
        <taxon>Bacteria</taxon>
        <taxon>Bacillati</taxon>
        <taxon>Bacillota</taxon>
        <taxon>Bacilli</taxon>
        <taxon>Bacillales</taxon>
        <taxon>Bacillaceae</taxon>
        <taxon>Alteribacter</taxon>
    </lineage>
</organism>
<keyword evidence="4 5" id="KW-0732">Signal</keyword>
<dbReference type="InterPro" id="IPR006059">
    <property type="entry name" value="SBP"/>
</dbReference>
<dbReference type="GO" id="GO:0030313">
    <property type="term" value="C:cell envelope"/>
    <property type="evidence" value="ECO:0007669"/>
    <property type="project" value="UniProtKB-SubCell"/>
</dbReference>
<dbReference type="PANTHER" id="PTHR43649">
    <property type="entry name" value="ARABINOSE-BINDING PROTEIN-RELATED"/>
    <property type="match status" value="1"/>
</dbReference>
<feature type="chain" id="PRO_5039642946" evidence="5">
    <location>
        <begin position="25"/>
        <end position="458"/>
    </location>
</feature>